<reference evidence="3 4" key="1">
    <citation type="submission" date="2020-08" db="EMBL/GenBank/DDBJ databases">
        <title>Genome public.</title>
        <authorList>
            <person name="Liu C."/>
            <person name="Sun Q."/>
        </authorList>
    </citation>
    <scope>NUCLEOTIDE SEQUENCE [LARGE SCALE GENOMIC DNA]</scope>
    <source>
        <strain evidence="3 4">BX4</strain>
    </source>
</reference>
<feature type="region of interest" description="Disordered" evidence="1">
    <location>
        <begin position="90"/>
        <end position="112"/>
    </location>
</feature>
<dbReference type="EMBL" id="JACOOZ010000002">
    <property type="protein sequence ID" value="MBC5667022.1"/>
    <property type="molecule type" value="Genomic_DNA"/>
</dbReference>
<keyword evidence="2" id="KW-0812">Transmembrane</keyword>
<proteinExistence type="predicted"/>
<evidence type="ECO:0000256" key="1">
    <source>
        <dbReference type="SAM" id="MobiDB-lite"/>
    </source>
</evidence>
<gene>
    <name evidence="3" type="ORF">H8S00_03320</name>
</gene>
<feature type="transmembrane region" description="Helical" evidence="2">
    <location>
        <begin position="7"/>
        <end position="28"/>
    </location>
</feature>
<evidence type="ECO:0000313" key="4">
    <source>
        <dbReference type="Proteomes" id="UP000597877"/>
    </source>
</evidence>
<keyword evidence="4" id="KW-1185">Reference proteome</keyword>
<keyword evidence="2" id="KW-0472">Membrane</keyword>
<dbReference type="RefSeq" id="WP_118588927.1">
    <property type="nucleotide sequence ID" value="NZ_JACOOZ010000002.1"/>
</dbReference>
<dbReference type="Proteomes" id="UP000597877">
    <property type="component" value="Unassembled WGS sequence"/>
</dbReference>
<accession>A0ABR7F092</accession>
<organism evidence="3 4">
    <name type="scientific">Eubacterium segne</name>
    <dbReference type="NCBI Taxonomy" id="2763045"/>
    <lineage>
        <taxon>Bacteria</taxon>
        <taxon>Bacillati</taxon>
        <taxon>Bacillota</taxon>
        <taxon>Clostridia</taxon>
        <taxon>Eubacteriales</taxon>
        <taxon>Eubacteriaceae</taxon>
        <taxon>Eubacterium</taxon>
    </lineage>
</organism>
<feature type="compositionally biased region" description="Basic and acidic residues" evidence="1">
    <location>
        <begin position="98"/>
        <end position="112"/>
    </location>
</feature>
<comment type="caution">
    <text evidence="3">The sequence shown here is derived from an EMBL/GenBank/DDBJ whole genome shotgun (WGS) entry which is preliminary data.</text>
</comment>
<sequence length="297" mass="33228">MNSKNKKIIVIVIVVCVVLLLVGTILFFKNANNNKSEVESMKKEAQKNTALSPEKLESITNNVTRVEDYVEPGKNTLEVDKIQGFTTKKSVKNSTTNQKDKKSNKDDKKSEKVELSDSNLIIEKVGSYTGNYLEDGSDEPIEKVAAIIISNTSDKMLQVGDITFKVSDKENATFRVTNLLPHTSALVLESNKRKYSDKDDYSYGNVVNAYLDAPDLLEDKFEVIKENGNLKLKNKTDKTYKKVYVYYKYVQSGGAFMGGITYRVPFENIEGKKTVTSVANHFSANTSVIVDVQIAEE</sequence>
<evidence type="ECO:0000313" key="3">
    <source>
        <dbReference type="EMBL" id="MBC5667022.1"/>
    </source>
</evidence>
<protein>
    <submittedName>
        <fullName evidence="3">Uncharacterized protein</fullName>
    </submittedName>
</protein>
<keyword evidence="2" id="KW-1133">Transmembrane helix</keyword>
<evidence type="ECO:0000256" key="2">
    <source>
        <dbReference type="SAM" id="Phobius"/>
    </source>
</evidence>
<name>A0ABR7F092_9FIRM</name>